<organism evidence="1">
    <name type="scientific">marine sediment metagenome</name>
    <dbReference type="NCBI Taxonomy" id="412755"/>
    <lineage>
        <taxon>unclassified sequences</taxon>
        <taxon>metagenomes</taxon>
        <taxon>ecological metagenomes</taxon>
    </lineage>
</organism>
<proteinExistence type="predicted"/>
<evidence type="ECO:0000313" key="1">
    <source>
        <dbReference type="EMBL" id="KKL86756.1"/>
    </source>
</evidence>
<comment type="caution">
    <text evidence="1">The sequence shown here is derived from an EMBL/GenBank/DDBJ whole genome shotgun (WGS) entry which is preliminary data.</text>
</comment>
<protein>
    <submittedName>
        <fullName evidence="1">Uncharacterized protein</fullName>
    </submittedName>
</protein>
<dbReference type="EMBL" id="LAZR01021022">
    <property type="protein sequence ID" value="KKL86756.1"/>
    <property type="molecule type" value="Genomic_DNA"/>
</dbReference>
<name>A0A0F9G8R2_9ZZZZ</name>
<gene>
    <name evidence="1" type="ORF">LCGC14_1941540</name>
</gene>
<reference evidence="1" key="1">
    <citation type="journal article" date="2015" name="Nature">
        <title>Complex archaea that bridge the gap between prokaryotes and eukaryotes.</title>
        <authorList>
            <person name="Spang A."/>
            <person name="Saw J.H."/>
            <person name="Jorgensen S.L."/>
            <person name="Zaremba-Niedzwiedzka K."/>
            <person name="Martijn J."/>
            <person name="Lind A.E."/>
            <person name="van Eijk R."/>
            <person name="Schleper C."/>
            <person name="Guy L."/>
            <person name="Ettema T.J."/>
        </authorList>
    </citation>
    <scope>NUCLEOTIDE SEQUENCE</scope>
</reference>
<accession>A0A0F9G8R2</accession>
<dbReference type="AlphaFoldDB" id="A0A0F9G8R2"/>
<sequence length="63" mass="7588">MNRIFRLEMYRLTNKIKEYFGNEIDEVSKLAEEEFGIEKDKIKSLLITFTIMEMEKGKILIKK</sequence>